<dbReference type="Proteomes" id="UP000887565">
    <property type="component" value="Unplaced"/>
</dbReference>
<feature type="transmembrane region" description="Helical" evidence="1">
    <location>
        <begin position="30"/>
        <end position="50"/>
    </location>
</feature>
<evidence type="ECO:0000313" key="3">
    <source>
        <dbReference type="WBParaSite" id="nRc.2.0.1.t14008-RA"/>
    </source>
</evidence>
<keyword evidence="1" id="KW-0812">Transmembrane</keyword>
<keyword evidence="1" id="KW-1133">Transmembrane helix</keyword>
<proteinExistence type="predicted"/>
<protein>
    <submittedName>
        <fullName evidence="3">Uncharacterized protein</fullName>
    </submittedName>
</protein>
<evidence type="ECO:0000256" key="1">
    <source>
        <dbReference type="SAM" id="Phobius"/>
    </source>
</evidence>
<reference evidence="3" key="1">
    <citation type="submission" date="2022-11" db="UniProtKB">
        <authorList>
            <consortium name="WormBaseParasite"/>
        </authorList>
    </citation>
    <scope>IDENTIFICATION</scope>
</reference>
<dbReference type="AlphaFoldDB" id="A0A915IKR8"/>
<keyword evidence="1" id="KW-0472">Membrane</keyword>
<accession>A0A915IKR8</accession>
<evidence type="ECO:0000313" key="2">
    <source>
        <dbReference type="Proteomes" id="UP000887565"/>
    </source>
</evidence>
<organism evidence="2 3">
    <name type="scientific">Romanomermis culicivorax</name>
    <name type="common">Nematode worm</name>
    <dbReference type="NCBI Taxonomy" id="13658"/>
    <lineage>
        <taxon>Eukaryota</taxon>
        <taxon>Metazoa</taxon>
        <taxon>Ecdysozoa</taxon>
        <taxon>Nematoda</taxon>
        <taxon>Enoplea</taxon>
        <taxon>Dorylaimia</taxon>
        <taxon>Mermithida</taxon>
        <taxon>Mermithoidea</taxon>
        <taxon>Mermithidae</taxon>
        <taxon>Romanomermis</taxon>
    </lineage>
</organism>
<sequence length="123" mass="14259">MIINWIPAATSFRDEIIAFFDKPQIHQTTLIILICIGIFGVLSTFLLVVWRLKWSGLSGEWVLNDDYARKQAHIAAFDNDCFSMDSKTNHSCSYNLRDKKCPPFEHEMMELVEKSFRGDSNRI</sequence>
<dbReference type="WBParaSite" id="nRc.2.0.1.t14008-RA">
    <property type="protein sequence ID" value="nRc.2.0.1.t14008-RA"/>
    <property type="gene ID" value="nRc.2.0.1.g14008"/>
</dbReference>
<name>A0A915IKR8_ROMCU</name>
<keyword evidence="2" id="KW-1185">Reference proteome</keyword>